<keyword evidence="20" id="KW-1185">Reference proteome</keyword>
<keyword evidence="11 15" id="KW-0067">ATP-binding</keyword>
<sequence>MGNLCSNPEPIAQLSPISSFPNRSLSKTIVKRQINPKSIYRNLKMLGKGSYSSVYLVENKKTGSKRAIKEIRKSALKKNAEEIIYNEMIILSQLDHPNIAKIFEIIDTPSFFYIISEYLEGGELFQRLTEVDHIDENLACKYMFDIVAAINYCHSKGIAHKDLKPENLMFDILGRNAALKIIDFGTSAKLTDTLIFTNHIGVPRTMRVYYASPEQFIGHVNEKSDIWSLGVIMYMMLCNFYIAGKPPFYAKTFEETADKILNQDVEFKGEVWNNVSNSAQNLIEKLLRKDPESRPSANCILTDSWFNSFTHIKIPKSQSSLQALKNFSGFQSESKIAKLLFRYISCQHKDIADNSELTRLFKALDKNTDGKLSPQEILDGLGELGFNINIQEIMKNVDIDKNGFVDYSEFLVATQNWKKLLAHREIYEILKSETSENTFNVEDFKSTLPMLDNNEITEFFSEIDTDRDGKITMEELKKHFLSTLVQTNISY</sequence>
<comment type="cofactor">
    <cofactor evidence="1">
        <name>Mg(2+)</name>
        <dbReference type="ChEBI" id="CHEBI:18420"/>
    </cofactor>
</comment>
<evidence type="ECO:0000256" key="11">
    <source>
        <dbReference type="ARBA" id="ARBA00022840"/>
    </source>
</evidence>
<gene>
    <name evidence="19" type="ORF">SteCoe_9363</name>
</gene>
<dbReference type="CDD" id="cd00051">
    <property type="entry name" value="EFh"/>
    <property type="match status" value="1"/>
</dbReference>
<dbReference type="InterPro" id="IPR018247">
    <property type="entry name" value="EF_Hand_1_Ca_BS"/>
</dbReference>
<evidence type="ECO:0000256" key="12">
    <source>
        <dbReference type="ARBA" id="ARBA00024334"/>
    </source>
</evidence>
<dbReference type="SMART" id="SM00054">
    <property type="entry name" value="EFh"/>
    <property type="match status" value="3"/>
</dbReference>
<dbReference type="InterPro" id="IPR011992">
    <property type="entry name" value="EF-hand-dom_pair"/>
</dbReference>
<dbReference type="InterPro" id="IPR000719">
    <property type="entry name" value="Prot_kinase_dom"/>
</dbReference>
<evidence type="ECO:0000256" key="3">
    <source>
        <dbReference type="ARBA" id="ARBA00012513"/>
    </source>
</evidence>
<dbReference type="PROSITE" id="PS00107">
    <property type="entry name" value="PROTEIN_KINASE_ATP"/>
    <property type="match status" value="1"/>
</dbReference>
<dbReference type="EC" id="2.7.11.1" evidence="3"/>
<dbReference type="PROSITE" id="PS50011">
    <property type="entry name" value="PROTEIN_KINASE_DOM"/>
    <property type="match status" value="1"/>
</dbReference>
<dbReference type="InterPro" id="IPR017441">
    <property type="entry name" value="Protein_kinase_ATP_BS"/>
</dbReference>
<proteinExistence type="inferred from homology"/>
<dbReference type="PROSITE" id="PS00018">
    <property type="entry name" value="EF_HAND_1"/>
    <property type="match status" value="3"/>
</dbReference>
<comment type="caution">
    <text evidence="19">The sequence shown here is derived from an EMBL/GenBank/DDBJ whole genome shotgun (WGS) entry which is preliminary data.</text>
</comment>
<keyword evidence="9" id="KW-0418">Kinase</keyword>
<feature type="binding site" evidence="15">
    <location>
        <position position="77"/>
    </location>
    <ligand>
        <name>ATP</name>
        <dbReference type="ChEBI" id="CHEBI:30616"/>
    </ligand>
</feature>
<comment type="similarity">
    <text evidence="12">Belongs to the protein kinase superfamily. Ser/Thr protein kinase family. CDPK subfamily.</text>
</comment>
<evidence type="ECO:0000256" key="5">
    <source>
        <dbReference type="ARBA" id="ARBA00022679"/>
    </source>
</evidence>
<feature type="domain" description="EF-hand" evidence="18">
    <location>
        <begin position="352"/>
        <end position="387"/>
    </location>
</feature>
<keyword evidence="5" id="KW-0808">Transferase</keyword>
<comment type="catalytic activity">
    <reaction evidence="14">
        <text>L-seryl-[protein] + ATP = O-phospho-L-seryl-[protein] + ADP + H(+)</text>
        <dbReference type="Rhea" id="RHEA:17989"/>
        <dbReference type="Rhea" id="RHEA-COMP:9863"/>
        <dbReference type="Rhea" id="RHEA-COMP:11604"/>
        <dbReference type="ChEBI" id="CHEBI:15378"/>
        <dbReference type="ChEBI" id="CHEBI:29999"/>
        <dbReference type="ChEBI" id="CHEBI:30616"/>
        <dbReference type="ChEBI" id="CHEBI:83421"/>
        <dbReference type="ChEBI" id="CHEBI:456216"/>
        <dbReference type="EC" id="2.7.11.1"/>
    </reaction>
</comment>
<evidence type="ECO:0000259" key="17">
    <source>
        <dbReference type="PROSITE" id="PS50011"/>
    </source>
</evidence>
<dbReference type="Gene3D" id="1.10.510.10">
    <property type="entry name" value="Transferase(Phosphotransferase) domain 1"/>
    <property type="match status" value="1"/>
</dbReference>
<dbReference type="PROSITE" id="PS00108">
    <property type="entry name" value="PROTEIN_KINASE_ST"/>
    <property type="match status" value="1"/>
</dbReference>
<dbReference type="PROSITE" id="PS50222">
    <property type="entry name" value="EF_HAND_2"/>
    <property type="match status" value="3"/>
</dbReference>
<dbReference type="GO" id="GO:0004674">
    <property type="term" value="F:protein serine/threonine kinase activity"/>
    <property type="evidence" value="ECO:0007669"/>
    <property type="project" value="UniProtKB-KW"/>
</dbReference>
<evidence type="ECO:0000256" key="7">
    <source>
        <dbReference type="ARBA" id="ARBA00022737"/>
    </source>
</evidence>
<dbReference type="FunFam" id="3.30.200.20:FF:000315">
    <property type="entry name" value="Calcium-dependent protein kinase 3"/>
    <property type="match status" value="1"/>
</dbReference>
<dbReference type="Pfam" id="PF00069">
    <property type="entry name" value="Pkinase"/>
    <property type="match status" value="1"/>
</dbReference>
<evidence type="ECO:0000313" key="20">
    <source>
        <dbReference type="Proteomes" id="UP000187209"/>
    </source>
</evidence>
<evidence type="ECO:0000256" key="8">
    <source>
        <dbReference type="ARBA" id="ARBA00022741"/>
    </source>
</evidence>
<evidence type="ECO:0000256" key="9">
    <source>
        <dbReference type="ARBA" id="ARBA00022777"/>
    </source>
</evidence>
<dbReference type="OrthoDB" id="40902at2759"/>
<keyword evidence="10" id="KW-0106">Calcium</keyword>
<dbReference type="InterPro" id="IPR011009">
    <property type="entry name" value="Kinase-like_dom_sf"/>
</dbReference>
<evidence type="ECO:0000256" key="14">
    <source>
        <dbReference type="ARBA" id="ARBA00048679"/>
    </source>
</evidence>
<dbReference type="GO" id="GO:0005524">
    <property type="term" value="F:ATP binding"/>
    <property type="evidence" value="ECO:0007669"/>
    <property type="project" value="UniProtKB-UniRule"/>
</dbReference>
<dbReference type="Pfam" id="PF13202">
    <property type="entry name" value="EF-hand_5"/>
    <property type="match status" value="1"/>
</dbReference>
<evidence type="ECO:0000256" key="4">
    <source>
        <dbReference type="ARBA" id="ARBA00022527"/>
    </source>
</evidence>
<accession>A0A1R2CHZ5</accession>
<evidence type="ECO:0000313" key="19">
    <source>
        <dbReference type="EMBL" id="OMJ88664.1"/>
    </source>
</evidence>
<evidence type="ECO:0000256" key="16">
    <source>
        <dbReference type="RuleBase" id="RU000304"/>
    </source>
</evidence>
<evidence type="ECO:0000256" key="10">
    <source>
        <dbReference type="ARBA" id="ARBA00022837"/>
    </source>
</evidence>
<keyword evidence="7" id="KW-0677">Repeat</keyword>
<dbReference type="GO" id="GO:0005509">
    <property type="term" value="F:calcium ion binding"/>
    <property type="evidence" value="ECO:0007669"/>
    <property type="project" value="InterPro"/>
</dbReference>
<dbReference type="InterPro" id="IPR050205">
    <property type="entry name" value="CDPK_Ser/Thr_kinases"/>
</dbReference>
<dbReference type="SMART" id="SM00220">
    <property type="entry name" value="S_TKc"/>
    <property type="match status" value="1"/>
</dbReference>
<dbReference type="AlphaFoldDB" id="A0A1R2CHZ5"/>
<keyword evidence="6" id="KW-0479">Metal-binding</keyword>
<name>A0A1R2CHZ5_9CILI</name>
<dbReference type="PANTHER" id="PTHR24349">
    <property type="entry name" value="SERINE/THREONINE-PROTEIN KINASE"/>
    <property type="match status" value="1"/>
</dbReference>
<dbReference type="Gene3D" id="3.30.200.20">
    <property type="entry name" value="Phosphorylase Kinase, domain 1"/>
    <property type="match status" value="1"/>
</dbReference>
<evidence type="ECO:0000259" key="18">
    <source>
        <dbReference type="PROSITE" id="PS50222"/>
    </source>
</evidence>
<evidence type="ECO:0000256" key="13">
    <source>
        <dbReference type="ARBA" id="ARBA00047899"/>
    </source>
</evidence>
<evidence type="ECO:0000256" key="6">
    <source>
        <dbReference type="ARBA" id="ARBA00022723"/>
    </source>
</evidence>
<dbReference type="CDD" id="cd05117">
    <property type="entry name" value="STKc_CAMK"/>
    <property type="match status" value="1"/>
</dbReference>
<dbReference type="InterPro" id="IPR008271">
    <property type="entry name" value="Ser/Thr_kinase_AS"/>
</dbReference>
<feature type="domain" description="Protein kinase" evidence="17">
    <location>
        <begin position="40"/>
        <end position="306"/>
    </location>
</feature>
<dbReference type="Proteomes" id="UP000187209">
    <property type="component" value="Unassembled WGS sequence"/>
</dbReference>
<reference evidence="19 20" key="1">
    <citation type="submission" date="2016-11" db="EMBL/GenBank/DDBJ databases">
        <title>The macronuclear genome of Stentor coeruleus: a giant cell with tiny introns.</title>
        <authorList>
            <person name="Slabodnick M."/>
            <person name="Ruby J.G."/>
            <person name="Reiff S.B."/>
            <person name="Swart E.C."/>
            <person name="Gosai S."/>
            <person name="Prabakaran S."/>
            <person name="Witkowska E."/>
            <person name="Larue G.E."/>
            <person name="Fisher S."/>
            <person name="Freeman R.M."/>
            <person name="Gunawardena J."/>
            <person name="Chu W."/>
            <person name="Stover N.A."/>
            <person name="Gregory B.D."/>
            <person name="Nowacki M."/>
            <person name="Derisi J."/>
            <person name="Roy S.W."/>
            <person name="Marshall W.F."/>
            <person name="Sood P."/>
        </authorList>
    </citation>
    <scope>NUCLEOTIDE SEQUENCE [LARGE SCALE GENOMIC DNA]</scope>
    <source>
        <strain evidence="19">WM001</strain>
    </source>
</reference>
<feature type="domain" description="EF-hand" evidence="18">
    <location>
        <begin position="390"/>
        <end position="420"/>
    </location>
</feature>
<dbReference type="Pfam" id="PF13499">
    <property type="entry name" value="EF-hand_7"/>
    <property type="match status" value="1"/>
</dbReference>
<protein>
    <recommendedName>
        <fullName evidence="3">non-specific serine/threonine protein kinase</fullName>
        <ecNumber evidence="3">2.7.11.1</ecNumber>
    </recommendedName>
</protein>
<feature type="domain" description="EF-hand" evidence="18">
    <location>
        <begin position="451"/>
        <end position="486"/>
    </location>
</feature>
<dbReference type="FunFam" id="1.10.510.10:FF:000571">
    <property type="entry name" value="Maternal embryonic leucine zipper kinase"/>
    <property type="match status" value="1"/>
</dbReference>
<keyword evidence="8 15" id="KW-0547">Nucleotide-binding</keyword>
<dbReference type="InterPro" id="IPR002048">
    <property type="entry name" value="EF_hand_dom"/>
</dbReference>
<comment type="catalytic activity">
    <reaction evidence="13">
        <text>L-threonyl-[protein] + ATP = O-phospho-L-threonyl-[protein] + ADP + H(+)</text>
        <dbReference type="Rhea" id="RHEA:46608"/>
        <dbReference type="Rhea" id="RHEA-COMP:11060"/>
        <dbReference type="Rhea" id="RHEA-COMP:11605"/>
        <dbReference type="ChEBI" id="CHEBI:15378"/>
        <dbReference type="ChEBI" id="CHEBI:30013"/>
        <dbReference type="ChEBI" id="CHEBI:30616"/>
        <dbReference type="ChEBI" id="CHEBI:61977"/>
        <dbReference type="ChEBI" id="CHEBI:456216"/>
        <dbReference type="EC" id="2.7.11.1"/>
    </reaction>
</comment>
<evidence type="ECO:0000256" key="15">
    <source>
        <dbReference type="PROSITE-ProRule" id="PRU10141"/>
    </source>
</evidence>
<evidence type="ECO:0000256" key="2">
    <source>
        <dbReference type="ARBA" id="ARBA00011245"/>
    </source>
</evidence>
<keyword evidence="4 16" id="KW-0723">Serine/threonine-protein kinase</keyword>
<dbReference type="SUPFAM" id="SSF56112">
    <property type="entry name" value="Protein kinase-like (PK-like)"/>
    <property type="match status" value="1"/>
</dbReference>
<dbReference type="Gene3D" id="1.10.238.10">
    <property type="entry name" value="EF-hand"/>
    <property type="match status" value="3"/>
</dbReference>
<evidence type="ECO:0000256" key="1">
    <source>
        <dbReference type="ARBA" id="ARBA00001946"/>
    </source>
</evidence>
<organism evidence="19 20">
    <name type="scientific">Stentor coeruleus</name>
    <dbReference type="NCBI Taxonomy" id="5963"/>
    <lineage>
        <taxon>Eukaryota</taxon>
        <taxon>Sar</taxon>
        <taxon>Alveolata</taxon>
        <taxon>Ciliophora</taxon>
        <taxon>Postciliodesmatophora</taxon>
        <taxon>Heterotrichea</taxon>
        <taxon>Heterotrichida</taxon>
        <taxon>Stentoridae</taxon>
        <taxon>Stentor</taxon>
    </lineage>
</organism>
<dbReference type="EMBL" id="MPUH01000145">
    <property type="protein sequence ID" value="OMJ88664.1"/>
    <property type="molecule type" value="Genomic_DNA"/>
</dbReference>
<dbReference type="SUPFAM" id="SSF47473">
    <property type="entry name" value="EF-hand"/>
    <property type="match status" value="1"/>
</dbReference>
<comment type="subunit">
    <text evidence="2">Monomer.</text>
</comment>